<dbReference type="GO" id="GO:0000981">
    <property type="term" value="F:DNA-binding transcription factor activity, RNA polymerase II-specific"/>
    <property type="evidence" value="ECO:0007669"/>
    <property type="project" value="TreeGrafter"/>
</dbReference>
<evidence type="ECO:0000256" key="2">
    <source>
        <dbReference type="ARBA" id="ARBA00007269"/>
    </source>
</evidence>
<keyword evidence="14" id="KW-1185">Reference proteome</keyword>
<dbReference type="SMART" id="SM00393">
    <property type="entry name" value="R3H"/>
    <property type="match status" value="1"/>
</dbReference>
<evidence type="ECO:0000313" key="14">
    <source>
        <dbReference type="Proteomes" id="UP001140217"/>
    </source>
</evidence>
<feature type="compositionally biased region" description="Low complexity" evidence="10">
    <location>
        <begin position="227"/>
        <end position="239"/>
    </location>
</feature>
<dbReference type="OrthoDB" id="6512771at2759"/>
<feature type="compositionally biased region" description="Gly residues" evidence="10">
    <location>
        <begin position="88"/>
        <end position="98"/>
    </location>
</feature>
<keyword evidence="7" id="KW-0805">Transcription regulation</keyword>
<evidence type="ECO:0000256" key="5">
    <source>
        <dbReference type="ARBA" id="ARBA00022771"/>
    </source>
</evidence>
<keyword evidence="11" id="KW-0812">Transmembrane</keyword>
<dbReference type="Pfam" id="PF01422">
    <property type="entry name" value="zf-NF-X1"/>
    <property type="match status" value="7"/>
</dbReference>
<proteinExistence type="inferred from homology"/>
<dbReference type="InterPro" id="IPR018628">
    <property type="entry name" value="Coa3_CC"/>
</dbReference>
<dbReference type="Gene3D" id="3.30.1370.50">
    <property type="entry name" value="R3H-like domain"/>
    <property type="match status" value="1"/>
</dbReference>
<dbReference type="GO" id="GO:0005634">
    <property type="term" value="C:nucleus"/>
    <property type="evidence" value="ECO:0007669"/>
    <property type="project" value="UniProtKB-SubCell"/>
</dbReference>
<feature type="compositionally biased region" description="Acidic residues" evidence="10">
    <location>
        <begin position="1119"/>
        <end position="1128"/>
    </location>
</feature>
<accession>A0A9W8LHL5</accession>
<dbReference type="PANTHER" id="PTHR12360">
    <property type="entry name" value="NUCLEAR TRANSCRIPTION FACTOR, X-BOX BINDING 1 NFX1"/>
    <property type="match status" value="1"/>
</dbReference>
<dbReference type="Pfam" id="PF01424">
    <property type="entry name" value="R3H"/>
    <property type="match status" value="1"/>
</dbReference>
<sequence>MSSSSSGGGGRPAYSEYRLRSSIERGRQQYAVRNAAVATGLVGLCAAVYFYSLYAVKQEDYSDVPMPAAPSEAERRAFAQGRSDQSGRGRGGGRGGSGNDWRGRGRGARGRGRGAVGGRGRGAVGGGRVFGGGLTNEESGLTNEDGDHDDGGAAESSVAESSPLARDMARRLARGTYECMICCDKVRARQAIWQCDRCWAVFHIGCVKKWVASSASGGGGGGDEAGEQQQQQQQQQQAQAQEPQRWRCPGCQHARAAAPAHYLCFCGAVRDPEPARGQAPHSCGQTCGRSRGAHCPHACPLPCHPGPCPPCTALAPEQACFCGRVVHQPRCGAAFDPVAGARSCGAPCGELLSCGRHACAQPCHAGLCAPCPRADAQPCHCGRHTRDAPCGSAAPGARYSCGAPCDAPLACGAHRCQRPCHAHRAPADDACALDPAVAATCHCGRQPAPGRARCTDPVPSCGAACGRALPGCGHACAAPCHAGACPPCAAPVRERCGCGATLVAGACHAMRSAAARPRCDRVCTRKRACRRHQCMERCCPSDHVDVDGAVIPGARIAPGATDPHQCTLACDRLLRCKAHRCAEPCHRGACPPCRSVSFAELACACGRTRLLPPIACGAALPRCRHPCTRARACGHVSLSAHECHPDAEPCPPCPVLVAAPCMCGARELKNVPCHRSHASSCGAICGRLLPCGGHRCPRSCHRPDDPCLRAQQQACRQPCGKPRKACGHPCALPCHSPAMCDESAPCEALVDAACPCGRLAARELCGATAARPAPAAHRRLPCNDVCKIAERNRRLALALDLKDRADAPLAGLVRATYSDDLLRFARANLPWLRDIEARVAAFVADRSSKAALNFAPMRQPQRAFLHALAPFYGCRSRSVDHEPMRSVCWDRSPQSTIPSIALSAAVRYARAPAIVCSDRIHASSNNNANHDESDFDDSASHTLDGAAWGTNAAADRLRRRLRHIDIQDLRHALTADELRAEIDRLLPGAPYDIRWAAEDHVELRCTDHAARHEHLVKWEAMLRAKLPRLGVAGIVKGAAEPLRPPSSSAPSLPRLGQAATIPPGAASTIPGAASTPAAAASIPAAAASIPAAAASIPAAAAAAAAVADADPTDQSDSSLPDDWESLCT</sequence>
<evidence type="ECO:0000256" key="9">
    <source>
        <dbReference type="ARBA" id="ARBA00023242"/>
    </source>
</evidence>
<keyword evidence="11" id="KW-0472">Membrane</keyword>
<protein>
    <submittedName>
        <fullName evidence="13">FKBP12-associated protein</fullName>
    </submittedName>
</protein>
<keyword evidence="9" id="KW-0539">Nucleus</keyword>
<comment type="similarity">
    <text evidence="2">Belongs to the NFX1 family.</text>
</comment>
<reference evidence="13" key="1">
    <citation type="submission" date="2022-07" db="EMBL/GenBank/DDBJ databases">
        <title>Phylogenomic reconstructions and comparative analyses of Kickxellomycotina fungi.</title>
        <authorList>
            <person name="Reynolds N.K."/>
            <person name="Stajich J.E."/>
            <person name="Barry K."/>
            <person name="Grigoriev I.V."/>
            <person name="Crous P."/>
            <person name="Smith M.E."/>
        </authorList>
    </citation>
    <scope>NUCLEOTIDE SEQUENCE</scope>
    <source>
        <strain evidence="13">NBRC 105414</strain>
    </source>
</reference>
<dbReference type="EMBL" id="JANBUL010000140">
    <property type="protein sequence ID" value="KAJ2780387.1"/>
    <property type="molecule type" value="Genomic_DNA"/>
</dbReference>
<evidence type="ECO:0000256" key="10">
    <source>
        <dbReference type="SAM" id="MobiDB-lite"/>
    </source>
</evidence>
<dbReference type="SUPFAM" id="SSF82708">
    <property type="entry name" value="R3H domain"/>
    <property type="match status" value="1"/>
</dbReference>
<feature type="region of interest" description="Disordered" evidence="10">
    <location>
        <begin position="1103"/>
        <end position="1128"/>
    </location>
</feature>
<dbReference type="GO" id="GO:0008270">
    <property type="term" value="F:zinc ion binding"/>
    <property type="evidence" value="ECO:0007669"/>
    <property type="project" value="UniProtKB-KW"/>
</dbReference>
<feature type="region of interest" description="Disordered" evidence="10">
    <location>
        <begin position="64"/>
        <end position="164"/>
    </location>
</feature>
<feature type="region of interest" description="Disordered" evidence="10">
    <location>
        <begin position="217"/>
        <end position="239"/>
    </location>
</feature>
<dbReference type="Pfam" id="PF09813">
    <property type="entry name" value="Coa3_cc"/>
    <property type="match status" value="1"/>
</dbReference>
<keyword evidence="3" id="KW-0479">Metal-binding</keyword>
<dbReference type="CDD" id="cd06008">
    <property type="entry name" value="NF-X1-zinc-finger"/>
    <property type="match status" value="4"/>
</dbReference>
<evidence type="ECO:0000256" key="1">
    <source>
        <dbReference type="ARBA" id="ARBA00004123"/>
    </source>
</evidence>
<dbReference type="PROSITE" id="PS51061">
    <property type="entry name" value="R3H"/>
    <property type="match status" value="1"/>
</dbReference>
<evidence type="ECO:0000256" key="6">
    <source>
        <dbReference type="ARBA" id="ARBA00022833"/>
    </source>
</evidence>
<keyword evidence="8" id="KW-0804">Transcription</keyword>
<keyword evidence="6" id="KW-0862">Zinc</keyword>
<evidence type="ECO:0000256" key="4">
    <source>
        <dbReference type="ARBA" id="ARBA00022737"/>
    </source>
</evidence>
<dbReference type="InterPro" id="IPR001374">
    <property type="entry name" value="R3H_dom"/>
</dbReference>
<evidence type="ECO:0000256" key="3">
    <source>
        <dbReference type="ARBA" id="ARBA00022723"/>
    </source>
</evidence>
<dbReference type="InterPro" id="IPR034078">
    <property type="entry name" value="NFX1_fam"/>
</dbReference>
<keyword evidence="5" id="KW-0863">Zinc-finger</keyword>
<name>A0A9W8LHL5_9FUNG</name>
<feature type="region of interest" description="Disordered" evidence="10">
    <location>
        <begin position="1039"/>
        <end position="1067"/>
    </location>
</feature>
<comment type="subcellular location">
    <subcellularLocation>
        <location evidence="1">Nucleus</location>
    </subcellularLocation>
</comment>
<keyword evidence="11" id="KW-1133">Transmembrane helix</keyword>
<dbReference type="InterPro" id="IPR000967">
    <property type="entry name" value="Znf_NFX1"/>
</dbReference>
<evidence type="ECO:0000313" key="13">
    <source>
        <dbReference type="EMBL" id="KAJ2780387.1"/>
    </source>
</evidence>
<evidence type="ECO:0000259" key="12">
    <source>
        <dbReference type="PROSITE" id="PS51061"/>
    </source>
</evidence>
<feature type="transmembrane region" description="Helical" evidence="11">
    <location>
        <begin position="30"/>
        <end position="51"/>
    </location>
</feature>
<dbReference type="GO" id="GO:0000977">
    <property type="term" value="F:RNA polymerase II transcription regulatory region sequence-specific DNA binding"/>
    <property type="evidence" value="ECO:0007669"/>
    <property type="project" value="TreeGrafter"/>
</dbReference>
<dbReference type="SMART" id="SM00438">
    <property type="entry name" value="ZnF_NFX"/>
    <property type="match status" value="10"/>
</dbReference>
<comment type="caution">
    <text evidence="13">The sequence shown here is derived from an EMBL/GenBank/DDBJ whole genome shotgun (WGS) entry which is preliminary data.</text>
</comment>
<dbReference type="PANTHER" id="PTHR12360:SF12">
    <property type="entry name" value="TRANSCRIPTIONAL REPRESSOR NF-X1"/>
    <property type="match status" value="1"/>
</dbReference>
<feature type="compositionally biased region" description="Gly residues" evidence="10">
    <location>
        <begin position="113"/>
        <end position="134"/>
    </location>
</feature>
<dbReference type="AlphaFoldDB" id="A0A9W8LHL5"/>
<evidence type="ECO:0000256" key="8">
    <source>
        <dbReference type="ARBA" id="ARBA00023163"/>
    </source>
</evidence>
<feature type="domain" description="R3H" evidence="12">
    <location>
        <begin position="829"/>
        <end position="893"/>
    </location>
</feature>
<keyword evidence="4" id="KW-0677">Repeat</keyword>
<organism evidence="13 14">
    <name type="scientific">Coemansia javaensis</name>
    <dbReference type="NCBI Taxonomy" id="2761396"/>
    <lineage>
        <taxon>Eukaryota</taxon>
        <taxon>Fungi</taxon>
        <taxon>Fungi incertae sedis</taxon>
        <taxon>Zoopagomycota</taxon>
        <taxon>Kickxellomycotina</taxon>
        <taxon>Kickxellomycetes</taxon>
        <taxon>Kickxellales</taxon>
        <taxon>Kickxellaceae</taxon>
        <taxon>Coemansia</taxon>
    </lineage>
</organism>
<dbReference type="GO" id="GO:0000122">
    <property type="term" value="P:negative regulation of transcription by RNA polymerase II"/>
    <property type="evidence" value="ECO:0007669"/>
    <property type="project" value="TreeGrafter"/>
</dbReference>
<dbReference type="InterPro" id="IPR036867">
    <property type="entry name" value="R3H_dom_sf"/>
</dbReference>
<evidence type="ECO:0000256" key="7">
    <source>
        <dbReference type="ARBA" id="ARBA00023015"/>
    </source>
</evidence>
<dbReference type="Proteomes" id="UP001140217">
    <property type="component" value="Unassembled WGS sequence"/>
</dbReference>
<feature type="compositionally biased region" description="Low complexity" evidence="10">
    <location>
        <begin position="153"/>
        <end position="162"/>
    </location>
</feature>
<gene>
    <name evidence="13" type="primary">FAP1</name>
    <name evidence="13" type="ORF">H4R18_003468</name>
</gene>
<evidence type="ECO:0000256" key="11">
    <source>
        <dbReference type="SAM" id="Phobius"/>
    </source>
</evidence>